<sequence>MNQHLGSALMEAPPQDGSRDAAMPWNGHTSLWTRLKAGVRRLGEYATGSGQVPGEQVASWWLSPSMSTVPRVRRLTRARLAAWGLDEPAEVAELLVSEIVTNALRYAPGPYRLTLSVTDGLLRGEVEDAGAAPPLRVHHALPGDEQGRGLDMIDVLACCWGSDSTAEGKTVWFELPTRSAGVTHHPHR</sequence>
<dbReference type="Proteomes" id="UP001597097">
    <property type="component" value="Unassembled WGS sequence"/>
</dbReference>
<dbReference type="EMBL" id="JBHUCM010000047">
    <property type="protein sequence ID" value="MFD1545143.1"/>
    <property type="molecule type" value="Genomic_DNA"/>
</dbReference>
<reference evidence="4" key="1">
    <citation type="journal article" date="2019" name="Int. J. Syst. Evol. Microbiol.">
        <title>The Global Catalogue of Microorganisms (GCM) 10K type strain sequencing project: providing services to taxonomists for standard genome sequencing and annotation.</title>
        <authorList>
            <consortium name="The Broad Institute Genomics Platform"/>
            <consortium name="The Broad Institute Genome Sequencing Center for Infectious Disease"/>
            <person name="Wu L."/>
            <person name="Ma J."/>
        </authorList>
    </citation>
    <scope>NUCLEOTIDE SEQUENCE [LARGE SCALE GENOMIC DNA]</scope>
    <source>
        <strain evidence="4">CGMCC 1.15399</strain>
    </source>
</reference>
<evidence type="ECO:0000313" key="4">
    <source>
        <dbReference type="Proteomes" id="UP001597097"/>
    </source>
</evidence>
<proteinExistence type="predicted"/>
<evidence type="ECO:0000313" key="3">
    <source>
        <dbReference type="EMBL" id="MFD1545143.1"/>
    </source>
</evidence>
<feature type="domain" description="Histidine kinase/HSP90-like ATPase" evidence="2">
    <location>
        <begin position="66"/>
        <end position="173"/>
    </location>
</feature>
<keyword evidence="4" id="KW-1185">Reference proteome</keyword>
<dbReference type="PANTHER" id="PTHR35526">
    <property type="entry name" value="ANTI-SIGMA-F FACTOR RSBW-RELATED"/>
    <property type="match status" value="1"/>
</dbReference>
<dbReference type="PANTHER" id="PTHR35526:SF3">
    <property type="entry name" value="ANTI-SIGMA-F FACTOR RSBW"/>
    <property type="match status" value="1"/>
</dbReference>
<organism evidence="3 4">
    <name type="scientific">Nonomuraea guangzhouensis</name>
    <dbReference type="NCBI Taxonomy" id="1291555"/>
    <lineage>
        <taxon>Bacteria</taxon>
        <taxon>Bacillati</taxon>
        <taxon>Actinomycetota</taxon>
        <taxon>Actinomycetes</taxon>
        <taxon>Streptosporangiales</taxon>
        <taxon>Streptosporangiaceae</taxon>
        <taxon>Nonomuraea</taxon>
    </lineage>
</organism>
<dbReference type="RefSeq" id="WP_219532265.1">
    <property type="nucleotide sequence ID" value="NZ_JAHKRM010000013.1"/>
</dbReference>
<evidence type="ECO:0000259" key="2">
    <source>
        <dbReference type="Pfam" id="PF13581"/>
    </source>
</evidence>
<dbReference type="InterPro" id="IPR050267">
    <property type="entry name" value="Anti-sigma-factor_SerPK"/>
</dbReference>
<dbReference type="Pfam" id="PF13581">
    <property type="entry name" value="HATPase_c_2"/>
    <property type="match status" value="1"/>
</dbReference>
<name>A0ABW4GS36_9ACTN</name>
<keyword evidence="3" id="KW-0067">ATP-binding</keyword>
<comment type="caution">
    <text evidence="3">The sequence shown here is derived from an EMBL/GenBank/DDBJ whole genome shotgun (WGS) entry which is preliminary data.</text>
</comment>
<gene>
    <name evidence="3" type="ORF">ACFSJ0_49450</name>
</gene>
<dbReference type="GO" id="GO:0005524">
    <property type="term" value="F:ATP binding"/>
    <property type="evidence" value="ECO:0007669"/>
    <property type="project" value="UniProtKB-KW"/>
</dbReference>
<accession>A0ABW4GS36</accession>
<feature type="region of interest" description="Disordered" evidence="1">
    <location>
        <begin position="1"/>
        <end position="22"/>
    </location>
</feature>
<dbReference type="CDD" id="cd16936">
    <property type="entry name" value="HATPase_RsbW-like"/>
    <property type="match status" value="1"/>
</dbReference>
<evidence type="ECO:0000256" key="1">
    <source>
        <dbReference type="SAM" id="MobiDB-lite"/>
    </source>
</evidence>
<dbReference type="InterPro" id="IPR003594">
    <property type="entry name" value="HATPase_dom"/>
</dbReference>
<keyword evidence="3" id="KW-0547">Nucleotide-binding</keyword>
<protein>
    <submittedName>
        <fullName evidence="3">ATP-binding protein</fullName>
    </submittedName>
</protein>